<protein>
    <submittedName>
        <fullName evidence="2">RES domain-containing protein</fullName>
    </submittedName>
</protein>
<dbReference type="EMBL" id="SOFP01000010">
    <property type="protein sequence ID" value="TFC19717.1"/>
    <property type="molecule type" value="Genomic_DNA"/>
</dbReference>
<dbReference type="Proteomes" id="UP000298412">
    <property type="component" value="Unassembled WGS sequence"/>
</dbReference>
<dbReference type="InterPro" id="IPR014914">
    <property type="entry name" value="RES_dom"/>
</dbReference>
<reference evidence="2 3" key="1">
    <citation type="submission" date="2019-03" db="EMBL/GenBank/DDBJ databases">
        <title>Genomics of glacier-inhabiting Cryobacterium strains.</title>
        <authorList>
            <person name="Liu Q."/>
            <person name="Xin Y.-H."/>
        </authorList>
    </citation>
    <scope>NUCLEOTIDE SEQUENCE [LARGE SCALE GENOMIC DNA]</scope>
    <source>
        <strain evidence="2 3">MDT1-3</strain>
    </source>
</reference>
<dbReference type="OrthoDB" id="5192811at2"/>
<proteinExistence type="predicted"/>
<gene>
    <name evidence="2" type="ORF">E3O19_01785</name>
</gene>
<dbReference type="RefSeq" id="WP_134564912.1">
    <property type="nucleotide sequence ID" value="NZ_SOFP01000010.1"/>
</dbReference>
<name>A0A4R8WWH9_9MICO</name>
<dbReference type="Pfam" id="PF08808">
    <property type="entry name" value="RES"/>
    <property type="match status" value="1"/>
</dbReference>
<dbReference type="AlphaFoldDB" id="A0A4R8WWH9"/>
<dbReference type="SMART" id="SM00953">
    <property type="entry name" value="RES"/>
    <property type="match status" value="1"/>
</dbReference>
<sequence length="185" mass="20641">MVDLTSGRFWKKAPVRLYKWTPAGILYDPVCPWPSLGRFGSGQHKTLYLAETAKGALAEYFRRHPELLSFQTELVISMYEIDLNIQRDCLDLRDLTDQTAIGASADFLVSTDPDEGLRYAECRLIAESAVAEGIPGIVYPSAAANWPRAWNIVFLGEQDDVNWSHIASVLIPCPEMLSSEVHVLA</sequence>
<keyword evidence="3" id="KW-1185">Reference proteome</keyword>
<comment type="caution">
    <text evidence="2">The sequence shown here is derived from an EMBL/GenBank/DDBJ whole genome shotgun (WGS) entry which is preliminary data.</text>
</comment>
<accession>A0A4R8WWH9</accession>
<feature type="domain" description="RES" evidence="1">
    <location>
        <begin position="28"/>
        <end position="167"/>
    </location>
</feature>
<evidence type="ECO:0000259" key="1">
    <source>
        <dbReference type="SMART" id="SM00953"/>
    </source>
</evidence>
<organism evidence="2 3">
    <name type="scientific">Cryobacterium algoritolerans</name>
    <dbReference type="NCBI Taxonomy" id="1259184"/>
    <lineage>
        <taxon>Bacteria</taxon>
        <taxon>Bacillati</taxon>
        <taxon>Actinomycetota</taxon>
        <taxon>Actinomycetes</taxon>
        <taxon>Micrococcales</taxon>
        <taxon>Microbacteriaceae</taxon>
        <taxon>Cryobacterium</taxon>
    </lineage>
</organism>
<evidence type="ECO:0000313" key="3">
    <source>
        <dbReference type="Proteomes" id="UP000298412"/>
    </source>
</evidence>
<evidence type="ECO:0000313" key="2">
    <source>
        <dbReference type="EMBL" id="TFC19717.1"/>
    </source>
</evidence>